<protein>
    <submittedName>
        <fullName evidence="3">40S ribosomal protein S12</fullName>
    </submittedName>
</protein>
<keyword evidence="1 3" id="KW-0689">Ribosomal protein</keyword>
<dbReference type="EMBL" id="PGGS01001186">
    <property type="protein sequence ID" value="PNH00758.1"/>
    <property type="molecule type" value="Genomic_DNA"/>
</dbReference>
<gene>
    <name evidence="3" type="ORF">TSOC_013401</name>
</gene>
<evidence type="ECO:0000313" key="3">
    <source>
        <dbReference type="EMBL" id="PNH00758.1"/>
    </source>
</evidence>
<organism evidence="3 4">
    <name type="scientific">Tetrabaena socialis</name>
    <dbReference type="NCBI Taxonomy" id="47790"/>
    <lineage>
        <taxon>Eukaryota</taxon>
        <taxon>Viridiplantae</taxon>
        <taxon>Chlorophyta</taxon>
        <taxon>core chlorophytes</taxon>
        <taxon>Chlorophyceae</taxon>
        <taxon>CS clade</taxon>
        <taxon>Chlamydomonadales</taxon>
        <taxon>Tetrabaenaceae</taxon>
        <taxon>Tetrabaena</taxon>
    </lineage>
</organism>
<evidence type="ECO:0000313" key="4">
    <source>
        <dbReference type="Proteomes" id="UP000236333"/>
    </source>
</evidence>
<feature type="non-terminal residue" evidence="3">
    <location>
        <position position="1"/>
    </location>
</feature>
<proteinExistence type="predicted"/>
<dbReference type="AlphaFoldDB" id="A0A2J7ZKF8"/>
<reference evidence="3 4" key="1">
    <citation type="journal article" date="2017" name="Mol. Biol. Evol.">
        <title>The 4-celled Tetrabaena socialis nuclear genome reveals the essential components for genetic control of cell number at the origin of multicellularity in the volvocine lineage.</title>
        <authorList>
            <person name="Featherston J."/>
            <person name="Arakaki Y."/>
            <person name="Hanschen E.R."/>
            <person name="Ferris P.J."/>
            <person name="Michod R.E."/>
            <person name="Olson B.J.S.C."/>
            <person name="Nozaki H."/>
            <person name="Durand P.M."/>
        </authorList>
    </citation>
    <scope>NUCLEOTIDE SEQUENCE [LARGE SCALE GENOMIC DNA]</scope>
    <source>
        <strain evidence="3 4">NIES-571</strain>
    </source>
</reference>
<dbReference type="Proteomes" id="UP000236333">
    <property type="component" value="Unassembled WGS sequence"/>
</dbReference>
<keyword evidence="4" id="KW-1185">Reference proteome</keyword>
<dbReference type="GO" id="GO:0005840">
    <property type="term" value="C:ribosome"/>
    <property type="evidence" value="ECO:0007669"/>
    <property type="project" value="UniProtKB-KW"/>
</dbReference>
<evidence type="ECO:0000256" key="1">
    <source>
        <dbReference type="ARBA" id="ARBA00022980"/>
    </source>
</evidence>
<evidence type="ECO:0000256" key="2">
    <source>
        <dbReference type="ARBA" id="ARBA00023274"/>
    </source>
</evidence>
<dbReference type="Gene3D" id="3.30.1330.30">
    <property type="match status" value="1"/>
</dbReference>
<comment type="caution">
    <text evidence="3">The sequence shown here is derived from an EMBL/GenBank/DDBJ whole genome shotgun (WGS) entry which is preliminary data.</text>
</comment>
<dbReference type="OrthoDB" id="10249311at2759"/>
<keyword evidence="2" id="KW-0687">Ribonucleoprotein</keyword>
<accession>A0A2J7ZKF8</accession>
<dbReference type="PANTHER" id="PTHR11843">
    <property type="entry name" value="40S RIBOSOMAL PROTEIN S12"/>
    <property type="match status" value="1"/>
</dbReference>
<dbReference type="InterPro" id="IPR029064">
    <property type="entry name" value="Ribosomal_eL30-like_sf"/>
</dbReference>
<sequence>LCKIDPQGEARKVVGCSCAVVTDYGEETAGLSMLQEYLKSR</sequence>
<name>A0A2J7ZKF8_9CHLO</name>
<dbReference type="GO" id="GO:1990904">
    <property type="term" value="C:ribonucleoprotein complex"/>
    <property type="evidence" value="ECO:0007669"/>
    <property type="project" value="UniProtKB-KW"/>
</dbReference>